<feature type="coiled-coil region" evidence="1">
    <location>
        <begin position="188"/>
        <end position="250"/>
    </location>
</feature>
<dbReference type="Pfam" id="PF13094">
    <property type="entry name" value="CENP-Q"/>
    <property type="match status" value="1"/>
</dbReference>
<gene>
    <name evidence="3" type="ORF">P154DRAFT_547164</name>
</gene>
<evidence type="ECO:0000256" key="1">
    <source>
        <dbReference type="SAM" id="Coils"/>
    </source>
</evidence>
<organism evidence="3 4">
    <name type="scientific">Amniculicola lignicola CBS 123094</name>
    <dbReference type="NCBI Taxonomy" id="1392246"/>
    <lineage>
        <taxon>Eukaryota</taxon>
        <taxon>Fungi</taxon>
        <taxon>Dikarya</taxon>
        <taxon>Ascomycota</taxon>
        <taxon>Pezizomycotina</taxon>
        <taxon>Dothideomycetes</taxon>
        <taxon>Pleosporomycetidae</taxon>
        <taxon>Pleosporales</taxon>
        <taxon>Amniculicolaceae</taxon>
        <taxon>Amniculicola</taxon>
    </lineage>
</organism>
<feature type="region of interest" description="Disordered" evidence="2">
    <location>
        <begin position="1"/>
        <end position="116"/>
    </location>
</feature>
<sequence length="344" mass="38181">MDSQAPTRSRENGVKRRAGRPSKSTPPSGRAAAAREAGNAKRRGRPRKSDHAGEGIEKSGARRSSQKQAVRPAQPTEPTAGRKRKARDIDDDELAEDGPNAQKQLQLAPSKRRIPREAISQWPDMTASVMEGIKSVLQSAKNATVRSRRDQRKQNEAYEVLTKVVSRLERKLSHAKMPPNAKDVHFNLERLTERNAELHRQLATARHANQLLADQVERATDALEQAQSGLQQAKTAALTWEQKREAQERKGKIHPMLVLPEDFNINGDGPDDIGMRNKEPADTALFDTPDDDLGPLLEQLRRSLLSLQGSHDQVDGIDEAMHGAQAALDNLLFKHTSAQQYDAL</sequence>
<dbReference type="InterPro" id="IPR025212">
    <property type="entry name" value="CAD_CENP-Q"/>
</dbReference>
<dbReference type="AlphaFoldDB" id="A0A6A5W959"/>
<evidence type="ECO:0000313" key="3">
    <source>
        <dbReference type="EMBL" id="KAF1997927.1"/>
    </source>
</evidence>
<dbReference type="Proteomes" id="UP000799779">
    <property type="component" value="Unassembled WGS sequence"/>
</dbReference>
<keyword evidence="4" id="KW-1185">Reference proteome</keyword>
<evidence type="ECO:0000313" key="4">
    <source>
        <dbReference type="Proteomes" id="UP000799779"/>
    </source>
</evidence>
<protein>
    <recommendedName>
        <fullName evidence="5">CENP-Q, a CENPA-CAD centromere complex subunit-domain-containing protein</fullName>
    </recommendedName>
</protein>
<name>A0A6A5W959_9PLEO</name>
<feature type="compositionally biased region" description="Basic and acidic residues" evidence="2">
    <location>
        <begin position="47"/>
        <end position="60"/>
    </location>
</feature>
<reference evidence="3" key="1">
    <citation type="journal article" date="2020" name="Stud. Mycol.">
        <title>101 Dothideomycetes genomes: a test case for predicting lifestyles and emergence of pathogens.</title>
        <authorList>
            <person name="Haridas S."/>
            <person name="Albert R."/>
            <person name="Binder M."/>
            <person name="Bloem J."/>
            <person name="Labutti K."/>
            <person name="Salamov A."/>
            <person name="Andreopoulos B."/>
            <person name="Baker S."/>
            <person name="Barry K."/>
            <person name="Bills G."/>
            <person name="Bluhm B."/>
            <person name="Cannon C."/>
            <person name="Castanera R."/>
            <person name="Culley D."/>
            <person name="Daum C."/>
            <person name="Ezra D."/>
            <person name="Gonzalez J."/>
            <person name="Henrissat B."/>
            <person name="Kuo A."/>
            <person name="Liang C."/>
            <person name="Lipzen A."/>
            <person name="Lutzoni F."/>
            <person name="Magnuson J."/>
            <person name="Mondo S."/>
            <person name="Nolan M."/>
            <person name="Ohm R."/>
            <person name="Pangilinan J."/>
            <person name="Park H.-J."/>
            <person name="Ramirez L."/>
            <person name="Alfaro M."/>
            <person name="Sun H."/>
            <person name="Tritt A."/>
            <person name="Yoshinaga Y."/>
            <person name="Zwiers L.-H."/>
            <person name="Turgeon B."/>
            <person name="Goodwin S."/>
            <person name="Spatafora J."/>
            <person name="Crous P."/>
            <person name="Grigoriev I."/>
        </authorList>
    </citation>
    <scope>NUCLEOTIDE SEQUENCE</scope>
    <source>
        <strain evidence="3">CBS 123094</strain>
    </source>
</reference>
<evidence type="ECO:0008006" key="5">
    <source>
        <dbReference type="Google" id="ProtNLM"/>
    </source>
</evidence>
<proteinExistence type="predicted"/>
<dbReference type="EMBL" id="ML977608">
    <property type="protein sequence ID" value="KAF1997927.1"/>
    <property type="molecule type" value="Genomic_DNA"/>
</dbReference>
<keyword evidence="1" id="KW-0175">Coiled coil</keyword>
<dbReference type="OrthoDB" id="2420947at2759"/>
<accession>A0A6A5W959</accession>
<evidence type="ECO:0000256" key="2">
    <source>
        <dbReference type="SAM" id="MobiDB-lite"/>
    </source>
</evidence>